<dbReference type="InterPro" id="IPR045076">
    <property type="entry name" value="MutS"/>
</dbReference>
<organism evidence="1 2">
    <name type="scientific">Trifolium medium</name>
    <dbReference type="NCBI Taxonomy" id="97028"/>
    <lineage>
        <taxon>Eukaryota</taxon>
        <taxon>Viridiplantae</taxon>
        <taxon>Streptophyta</taxon>
        <taxon>Embryophyta</taxon>
        <taxon>Tracheophyta</taxon>
        <taxon>Spermatophyta</taxon>
        <taxon>Magnoliopsida</taxon>
        <taxon>eudicotyledons</taxon>
        <taxon>Gunneridae</taxon>
        <taxon>Pentapetalae</taxon>
        <taxon>rosids</taxon>
        <taxon>fabids</taxon>
        <taxon>Fabales</taxon>
        <taxon>Fabaceae</taxon>
        <taxon>Papilionoideae</taxon>
        <taxon>50 kb inversion clade</taxon>
        <taxon>NPAAA clade</taxon>
        <taxon>Hologalegina</taxon>
        <taxon>IRL clade</taxon>
        <taxon>Trifolieae</taxon>
        <taxon>Trifolium</taxon>
    </lineage>
</organism>
<proteinExistence type="predicted"/>
<dbReference type="Proteomes" id="UP000265520">
    <property type="component" value="Unassembled WGS sequence"/>
</dbReference>
<dbReference type="PANTHER" id="PTHR48466">
    <property type="entry name" value="OS10G0509000 PROTEIN-RELATED"/>
    <property type="match status" value="1"/>
</dbReference>
<dbReference type="GO" id="GO:0005524">
    <property type="term" value="F:ATP binding"/>
    <property type="evidence" value="ECO:0007669"/>
    <property type="project" value="InterPro"/>
</dbReference>
<reference evidence="1 2" key="1">
    <citation type="journal article" date="2018" name="Front. Plant Sci.">
        <title>Red Clover (Trifolium pratense) and Zigzag Clover (T. medium) - A Picture of Genomic Similarities and Differences.</title>
        <authorList>
            <person name="Dluhosova J."/>
            <person name="Istvanek J."/>
            <person name="Nedelnik J."/>
            <person name="Repkova J."/>
        </authorList>
    </citation>
    <scope>NUCLEOTIDE SEQUENCE [LARGE SCALE GENOMIC DNA]</scope>
    <source>
        <strain evidence="2">cv. 10/8</strain>
        <tissue evidence="1">Leaf</tissue>
    </source>
</reference>
<dbReference type="GO" id="GO:0140664">
    <property type="term" value="F:ATP-dependent DNA damage sensor activity"/>
    <property type="evidence" value="ECO:0007669"/>
    <property type="project" value="InterPro"/>
</dbReference>
<dbReference type="GO" id="GO:0030983">
    <property type="term" value="F:mismatched DNA binding"/>
    <property type="evidence" value="ECO:0007669"/>
    <property type="project" value="InterPro"/>
</dbReference>
<accession>A0A392P9V9</accession>
<evidence type="ECO:0000313" key="2">
    <source>
        <dbReference type="Proteomes" id="UP000265520"/>
    </source>
</evidence>
<feature type="non-terminal residue" evidence="1">
    <location>
        <position position="1"/>
    </location>
</feature>
<keyword evidence="2" id="KW-1185">Reference proteome</keyword>
<dbReference type="PANTHER" id="PTHR48466:SF2">
    <property type="entry name" value="OS10G0509000 PROTEIN"/>
    <property type="match status" value="1"/>
</dbReference>
<dbReference type="GO" id="GO:0006298">
    <property type="term" value="P:mismatch repair"/>
    <property type="evidence" value="ECO:0007669"/>
    <property type="project" value="InterPro"/>
</dbReference>
<comment type="caution">
    <text evidence="1">The sequence shown here is derived from an EMBL/GenBank/DDBJ whole genome shotgun (WGS) entry which is preliminary data.</text>
</comment>
<evidence type="ECO:0000313" key="1">
    <source>
        <dbReference type="EMBL" id="MCI08522.1"/>
    </source>
</evidence>
<name>A0A392P9V9_9FABA</name>
<dbReference type="AlphaFoldDB" id="A0A392P9V9"/>
<protein>
    <submittedName>
        <fullName evidence="1">DNA mismatch repair MUTS family protein</fullName>
    </submittedName>
</protein>
<sequence length="101" mass="11059">VEQLMESLIRSEGSETSILEVNNIDGRWCIRVDSTQKTSFKGLLLSSSSGVGSTIEPLSAVPLNDELQRARCLVAKAEADVLLTLTKKVTTYKQNLTNISF</sequence>
<dbReference type="EMBL" id="LXQA010069325">
    <property type="protein sequence ID" value="MCI08522.1"/>
    <property type="molecule type" value="Genomic_DNA"/>
</dbReference>